<evidence type="ECO:0000256" key="2">
    <source>
        <dbReference type="ARBA" id="ARBA00022578"/>
    </source>
</evidence>
<dbReference type="EMBL" id="LAVV01007982">
    <property type="protein sequence ID" value="KNZ54133.1"/>
    <property type="molecule type" value="Genomic_DNA"/>
</dbReference>
<dbReference type="Pfam" id="PF25597">
    <property type="entry name" value="SH3_retrovirus"/>
    <property type="match status" value="1"/>
</dbReference>
<keyword evidence="14" id="KW-0229">DNA integration</keyword>
<evidence type="ECO:0000256" key="12">
    <source>
        <dbReference type="ARBA" id="ARBA00022842"/>
    </source>
</evidence>
<dbReference type="OrthoDB" id="3025757at2759"/>
<evidence type="ECO:0000256" key="18">
    <source>
        <dbReference type="ARBA" id="ARBA00023172"/>
    </source>
</evidence>
<keyword evidence="13" id="KW-0694">RNA-binding</keyword>
<comment type="function">
    <text evidence="1">The aspartyl protease (PR) mediates the proteolytic cleavages of the Gag and Gag-Pol polyproteins after assembly of the VLP.</text>
</comment>
<dbReference type="InterPro" id="IPR039537">
    <property type="entry name" value="Retrotran_Ty1/copia-like"/>
</dbReference>
<dbReference type="InterPro" id="IPR036397">
    <property type="entry name" value="RNaseH_sf"/>
</dbReference>
<dbReference type="GO" id="GO:0003964">
    <property type="term" value="F:RNA-directed DNA polymerase activity"/>
    <property type="evidence" value="ECO:0007669"/>
    <property type="project" value="UniProtKB-KW"/>
</dbReference>
<evidence type="ECO:0000256" key="8">
    <source>
        <dbReference type="ARBA" id="ARBA00022741"/>
    </source>
</evidence>
<evidence type="ECO:0000256" key="20">
    <source>
        <dbReference type="ARBA" id="ARBA00049244"/>
    </source>
</evidence>
<dbReference type="PANTHER" id="PTHR42648:SF11">
    <property type="entry name" value="TRANSPOSON TY4-P GAG-POL POLYPROTEIN"/>
    <property type="match status" value="1"/>
</dbReference>
<dbReference type="GO" id="GO:0005634">
    <property type="term" value="C:nucleus"/>
    <property type="evidence" value="ECO:0007669"/>
    <property type="project" value="UniProtKB-ARBA"/>
</dbReference>
<dbReference type="Pfam" id="PF22936">
    <property type="entry name" value="Pol_BBD"/>
    <property type="match status" value="1"/>
</dbReference>
<comment type="catalytic activity">
    <reaction evidence="19">
        <text>DNA(n) + a 2'-deoxyribonucleoside 5'-triphosphate = DNA(n+1) + diphosphate</text>
        <dbReference type="Rhea" id="RHEA:22508"/>
        <dbReference type="Rhea" id="RHEA-COMP:17339"/>
        <dbReference type="Rhea" id="RHEA-COMP:17340"/>
        <dbReference type="ChEBI" id="CHEBI:33019"/>
        <dbReference type="ChEBI" id="CHEBI:61560"/>
        <dbReference type="ChEBI" id="CHEBI:173112"/>
        <dbReference type="EC" id="2.7.7.49"/>
    </reaction>
</comment>
<keyword evidence="5" id="KW-0548">Nucleotidyltransferase</keyword>
<keyword evidence="11" id="KW-0067">ATP-binding</keyword>
<keyword evidence="2" id="KW-0815">Transposition</keyword>
<dbReference type="PANTHER" id="PTHR42648">
    <property type="entry name" value="TRANSPOSASE, PUTATIVE-RELATED"/>
    <property type="match status" value="1"/>
</dbReference>
<evidence type="ECO:0000313" key="23">
    <source>
        <dbReference type="Proteomes" id="UP000037035"/>
    </source>
</evidence>
<dbReference type="GO" id="GO:0003723">
    <property type="term" value="F:RNA binding"/>
    <property type="evidence" value="ECO:0007669"/>
    <property type="project" value="UniProtKB-KW"/>
</dbReference>
<dbReference type="GO" id="GO:0004519">
    <property type="term" value="F:endonuclease activity"/>
    <property type="evidence" value="ECO:0007669"/>
    <property type="project" value="UniProtKB-KW"/>
</dbReference>
<evidence type="ECO:0000256" key="1">
    <source>
        <dbReference type="ARBA" id="ARBA00002180"/>
    </source>
</evidence>
<keyword evidence="10" id="KW-0378">Hydrolase</keyword>
<dbReference type="GO" id="GO:0006508">
    <property type="term" value="P:proteolysis"/>
    <property type="evidence" value="ECO:0007669"/>
    <property type="project" value="UniProtKB-KW"/>
</dbReference>
<dbReference type="InterPro" id="IPR001584">
    <property type="entry name" value="Integrase_cat-core"/>
</dbReference>
<evidence type="ECO:0000256" key="16">
    <source>
        <dbReference type="ARBA" id="ARBA00022932"/>
    </source>
</evidence>
<dbReference type="GO" id="GO:0003887">
    <property type="term" value="F:DNA-directed DNA polymerase activity"/>
    <property type="evidence" value="ECO:0007669"/>
    <property type="project" value="UniProtKB-KW"/>
</dbReference>
<comment type="caution">
    <text evidence="22">The sequence shown here is derived from an EMBL/GenBank/DDBJ whole genome shotgun (WGS) entry which is preliminary data.</text>
</comment>
<keyword evidence="8" id="KW-0547">Nucleotide-binding</keyword>
<keyword evidence="6" id="KW-0540">Nuclease</keyword>
<evidence type="ECO:0000256" key="7">
    <source>
        <dbReference type="ARBA" id="ARBA00022723"/>
    </source>
</evidence>
<reference evidence="22 23" key="1">
    <citation type="submission" date="2015-08" db="EMBL/GenBank/DDBJ databases">
        <title>Next Generation Sequencing and Analysis of the Genome of Puccinia sorghi L Schw, the Causal Agent of Maize Common Rust.</title>
        <authorList>
            <person name="Rochi L."/>
            <person name="Burguener G."/>
            <person name="Darino M."/>
            <person name="Turjanski A."/>
            <person name="Kreff E."/>
            <person name="Dieguez M.J."/>
            <person name="Sacco F."/>
        </authorList>
    </citation>
    <scope>NUCLEOTIDE SEQUENCE [LARGE SCALE GENOMIC DNA]</scope>
    <source>
        <strain evidence="22 23">RO10H11247</strain>
    </source>
</reference>
<evidence type="ECO:0000256" key="3">
    <source>
        <dbReference type="ARBA" id="ARBA00022612"/>
    </source>
</evidence>
<evidence type="ECO:0000256" key="11">
    <source>
        <dbReference type="ARBA" id="ARBA00022840"/>
    </source>
</evidence>
<evidence type="ECO:0000259" key="21">
    <source>
        <dbReference type="PROSITE" id="PS50994"/>
    </source>
</evidence>
<evidence type="ECO:0000256" key="17">
    <source>
        <dbReference type="ARBA" id="ARBA00023113"/>
    </source>
</evidence>
<evidence type="ECO:0000256" key="15">
    <source>
        <dbReference type="ARBA" id="ARBA00022918"/>
    </source>
</evidence>
<protein>
    <recommendedName>
        <fullName evidence="21">Integrase catalytic domain-containing protein</fullName>
    </recommendedName>
</protein>
<keyword evidence="12" id="KW-0460">Magnesium</keyword>
<dbReference type="SUPFAM" id="SSF53098">
    <property type="entry name" value="Ribonuclease H-like"/>
    <property type="match status" value="1"/>
</dbReference>
<dbReference type="InterPro" id="IPR054722">
    <property type="entry name" value="PolX-like_BBD"/>
</dbReference>
<keyword evidence="23" id="KW-1185">Reference proteome</keyword>
<dbReference type="Proteomes" id="UP000037035">
    <property type="component" value="Unassembled WGS sequence"/>
</dbReference>
<keyword evidence="16" id="KW-0239">DNA-directed DNA polymerase</keyword>
<keyword evidence="17" id="KW-0917">Virion maturation</keyword>
<keyword evidence="18" id="KW-0233">DNA recombination</keyword>
<keyword evidence="7" id="KW-0479">Metal-binding</keyword>
<evidence type="ECO:0000256" key="4">
    <source>
        <dbReference type="ARBA" id="ARBA00022670"/>
    </source>
</evidence>
<dbReference type="PROSITE" id="PS50994">
    <property type="entry name" value="INTEGRASE"/>
    <property type="match status" value="1"/>
</dbReference>
<dbReference type="GO" id="GO:0046872">
    <property type="term" value="F:metal ion binding"/>
    <property type="evidence" value="ECO:0007669"/>
    <property type="project" value="UniProtKB-KW"/>
</dbReference>
<evidence type="ECO:0000256" key="10">
    <source>
        <dbReference type="ARBA" id="ARBA00022801"/>
    </source>
</evidence>
<dbReference type="GO" id="GO:0015074">
    <property type="term" value="P:DNA integration"/>
    <property type="evidence" value="ECO:0007669"/>
    <property type="project" value="UniProtKB-KW"/>
</dbReference>
<dbReference type="GO" id="GO:0008233">
    <property type="term" value="F:peptidase activity"/>
    <property type="evidence" value="ECO:0007669"/>
    <property type="project" value="UniProtKB-KW"/>
</dbReference>
<dbReference type="InterPro" id="IPR012337">
    <property type="entry name" value="RNaseH-like_sf"/>
</dbReference>
<proteinExistence type="predicted"/>
<evidence type="ECO:0000256" key="5">
    <source>
        <dbReference type="ARBA" id="ARBA00022695"/>
    </source>
</evidence>
<feature type="domain" description="Integrase catalytic" evidence="21">
    <location>
        <begin position="599"/>
        <end position="775"/>
    </location>
</feature>
<evidence type="ECO:0000256" key="9">
    <source>
        <dbReference type="ARBA" id="ARBA00022759"/>
    </source>
</evidence>
<evidence type="ECO:0000256" key="13">
    <source>
        <dbReference type="ARBA" id="ARBA00022884"/>
    </source>
</evidence>
<keyword evidence="3" id="KW-1188">Viral release from host cell</keyword>
<evidence type="ECO:0000256" key="19">
    <source>
        <dbReference type="ARBA" id="ARBA00048173"/>
    </source>
</evidence>
<dbReference type="GO" id="GO:0005524">
    <property type="term" value="F:ATP binding"/>
    <property type="evidence" value="ECO:0007669"/>
    <property type="project" value="UniProtKB-KW"/>
</dbReference>
<dbReference type="AlphaFoldDB" id="A0A0L6V014"/>
<keyword evidence="9" id="KW-0255">Endonuclease</keyword>
<dbReference type="Gene3D" id="3.30.420.10">
    <property type="entry name" value="Ribonuclease H-like superfamily/Ribonuclease H"/>
    <property type="match status" value="1"/>
</dbReference>
<evidence type="ECO:0000256" key="14">
    <source>
        <dbReference type="ARBA" id="ARBA00022908"/>
    </source>
</evidence>
<name>A0A0L6V014_9BASI</name>
<dbReference type="GO" id="GO:0006310">
    <property type="term" value="P:DNA recombination"/>
    <property type="evidence" value="ECO:0007669"/>
    <property type="project" value="UniProtKB-KW"/>
</dbReference>
<comment type="catalytic activity">
    <reaction evidence="20">
        <text>DNA(n) + a 2'-deoxyribonucleoside 5'-triphosphate = DNA(n+1) + diphosphate</text>
        <dbReference type="Rhea" id="RHEA:22508"/>
        <dbReference type="Rhea" id="RHEA-COMP:17339"/>
        <dbReference type="Rhea" id="RHEA-COMP:17340"/>
        <dbReference type="ChEBI" id="CHEBI:33019"/>
        <dbReference type="ChEBI" id="CHEBI:61560"/>
        <dbReference type="ChEBI" id="CHEBI:173112"/>
        <dbReference type="EC" id="2.7.7.7"/>
    </reaction>
</comment>
<gene>
    <name evidence="22" type="ORF">VP01_3031g1</name>
</gene>
<keyword evidence="4" id="KW-0645">Protease</keyword>
<dbReference type="VEuPathDB" id="FungiDB:VP01_3031g1"/>
<keyword evidence="16" id="KW-0808">Transferase</keyword>
<dbReference type="Pfam" id="PF14223">
    <property type="entry name" value="Retrotran_gag_2"/>
    <property type="match status" value="1"/>
</dbReference>
<dbReference type="InterPro" id="IPR057670">
    <property type="entry name" value="SH3_retrovirus"/>
</dbReference>
<sequence length="941" mass="106356">MNMNVGTNFVELSQPALINKGLKLLNLDHSKSVKTPLTPAVQLHSASDADHQAFLKLNINYRTYTGMLNYLACRTRPDLASAVSILSRFNQKPGLSHWKEVVHCWKYLLGTQDLGLRLEPEDDSIEERIHFYTDATWAEDQQTRISQKTSRQVSLCNFVIKHGRLTNNSGHEPFFTINSRNRPTSNPNQTLEMDAINSTILKTTIEAIPILTEENFSTWRTRITALFKLGGVKDAMINGEPVLEDDDNTILCAIILAKLSSTTHSNVVNSNNEDNAQDLWKAITKRFVSSEPSNRARVYNMFANISFDASNIEKFITEVRSALVKMEDVGIKLDEDILTYDLLRRLPASLDNIKQSITHSKNGEEITPDSLLNHLEIHINELKVSSSGSKQEATTMYTKEDRRCTPGKHNPLAAHPKERCWYDANKSQAPWAKKQQEVNVSCFSTFSLNHPSAFILDSGCTSHMVSDRKLFINLDETEGGLINTSSKSNALAIAGRGSIIFSYNGYPLIIHDVLLVPAITANLLSVRQLLLKQCQVDFQLNHFRVTKDDETLFEGSYCNDLPVIPFKTSCHQSHLSIAEKLHKSLGHVSYSRIRNKLGIPIKPDGICTACAVSKSTKASYKHRTSRASKPFEELHLDLIGPITPMSHLKHKYILTIVDSNTRLKYALEVEAKRIGYYPLIIHSDRGTEFVNEAMDLFCRTNAIKQTFSDAYTPQQNGLAERFNRTILESLRTILHDSGIRKNLWNEILSASTLTLNQIPAHKSKKSPYELFKGVSISLDFFRPIGNTVAVYSHQAKNKLEPRGELGKLIGFNPELKSYRILLKDNQIINSKNVEFLDFEGSSGLGDYHDELLVEDKIEKRILHPPVLQGSHSNIEVKQEDEDEDFVPQINDTDDFETADESLENDDNTANKTSEILTFHRRSNIIQKSNHQFELRSMDQGY</sequence>
<evidence type="ECO:0000313" key="22">
    <source>
        <dbReference type="EMBL" id="KNZ54133.1"/>
    </source>
</evidence>
<organism evidence="22 23">
    <name type="scientific">Puccinia sorghi</name>
    <dbReference type="NCBI Taxonomy" id="27349"/>
    <lineage>
        <taxon>Eukaryota</taxon>
        <taxon>Fungi</taxon>
        <taxon>Dikarya</taxon>
        <taxon>Basidiomycota</taxon>
        <taxon>Pucciniomycotina</taxon>
        <taxon>Pucciniomycetes</taxon>
        <taxon>Pucciniales</taxon>
        <taxon>Pucciniaceae</taxon>
        <taxon>Puccinia</taxon>
    </lineage>
</organism>
<evidence type="ECO:0000256" key="6">
    <source>
        <dbReference type="ARBA" id="ARBA00022722"/>
    </source>
</evidence>
<keyword evidence="15" id="KW-0695">RNA-directed DNA polymerase</keyword>
<dbReference type="GO" id="GO:0032196">
    <property type="term" value="P:transposition"/>
    <property type="evidence" value="ECO:0007669"/>
    <property type="project" value="UniProtKB-KW"/>
</dbReference>
<accession>A0A0L6V014</accession>